<evidence type="ECO:0000256" key="6">
    <source>
        <dbReference type="ARBA" id="ARBA00023136"/>
    </source>
</evidence>
<evidence type="ECO:0000256" key="7">
    <source>
        <dbReference type="RuleBase" id="RU363032"/>
    </source>
</evidence>
<evidence type="ECO:0000256" key="2">
    <source>
        <dbReference type="ARBA" id="ARBA00022448"/>
    </source>
</evidence>
<comment type="similarity">
    <text evidence="7">Belongs to the binding-protein-dependent transport system permease family.</text>
</comment>
<dbReference type="EMBL" id="CP015118">
    <property type="protein sequence ID" value="ARN18735.1"/>
    <property type="molecule type" value="Genomic_DNA"/>
</dbReference>
<comment type="subcellular location">
    <subcellularLocation>
        <location evidence="1 7">Cell membrane</location>
        <topology evidence="1 7">Multi-pass membrane protein</topology>
    </subcellularLocation>
</comment>
<evidence type="ECO:0000256" key="4">
    <source>
        <dbReference type="ARBA" id="ARBA00022692"/>
    </source>
</evidence>
<dbReference type="GO" id="GO:0005886">
    <property type="term" value="C:plasma membrane"/>
    <property type="evidence" value="ECO:0007669"/>
    <property type="project" value="UniProtKB-SubCell"/>
</dbReference>
<keyword evidence="4 7" id="KW-0812">Transmembrane</keyword>
<sequence>MPDVFGSWARRGLPPLAVFGVLLAGIEAWVGAGRAPMTIPRPSDVAALLWAEHAALLHQLGITLLTAGLGFGLALLAALAIGFAVYAWPRTETPVLTAGAVLSSIPMIAIAPILSVWLGLSIGTRVLITVVICVFPLLVSVVQGLRESKATEQELFTVLAASPLQRFRLLALPSAVPLLFVGLKIAAPLAVLGALIGEWNGAETGLGVVMLNAMFGLQVQRLWATVLIACAVSSLAYAYICLMERVAGFDRSAPGAA</sequence>
<gene>
    <name evidence="8" type="ORF">A4W93_01705</name>
</gene>
<dbReference type="GO" id="GO:0055085">
    <property type="term" value="P:transmembrane transport"/>
    <property type="evidence" value="ECO:0007669"/>
    <property type="project" value="InterPro"/>
</dbReference>
<proteinExistence type="inferred from homology"/>
<organism evidence="8 9">
    <name type="scientific">Piscinibacter gummiphilus</name>
    <dbReference type="NCBI Taxonomy" id="946333"/>
    <lineage>
        <taxon>Bacteria</taxon>
        <taxon>Pseudomonadati</taxon>
        <taxon>Pseudomonadota</taxon>
        <taxon>Betaproteobacteria</taxon>
        <taxon>Burkholderiales</taxon>
        <taxon>Sphaerotilaceae</taxon>
        <taxon>Piscinibacter</taxon>
    </lineage>
</organism>
<feature type="transmembrane region" description="Helical" evidence="7">
    <location>
        <begin position="126"/>
        <end position="145"/>
    </location>
</feature>
<name>A0A1W6L367_9BURK</name>
<evidence type="ECO:0000256" key="1">
    <source>
        <dbReference type="ARBA" id="ARBA00004651"/>
    </source>
</evidence>
<keyword evidence="3" id="KW-1003">Cell membrane</keyword>
<accession>A0A1W6L367</accession>
<feature type="transmembrane region" description="Helical" evidence="7">
    <location>
        <begin position="12"/>
        <end position="32"/>
    </location>
</feature>
<keyword evidence="6 7" id="KW-0472">Membrane</keyword>
<dbReference type="InterPro" id="IPR000515">
    <property type="entry name" value="MetI-like"/>
</dbReference>
<dbReference type="OrthoDB" id="9809660at2"/>
<dbReference type="PANTHER" id="PTHR30151:SF0">
    <property type="entry name" value="ABC TRANSPORTER PERMEASE PROTEIN MJ0413-RELATED"/>
    <property type="match status" value="1"/>
</dbReference>
<evidence type="ECO:0000256" key="5">
    <source>
        <dbReference type="ARBA" id="ARBA00022989"/>
    </source>
</evidence>
<dbReference type="STRING" id="946333.A4W93_01705"/>
<dbReference type="Pfam" id="PF00528">
    <property type="entry name" value="BPD_transp_1"/>
    <property type="match status" value="1"/>
</dbReference>
<dbReference type="RefSeq" id="WP_085748974.1">
    <property type="nucleotide sequence ID" value="NZ_BSPR01000012.1"/>
</dbReference>
<keyword evidence="9" id="KW-1185">Reference proteome</keyword>
<feature type="transmembrane region" description="Helical" evidence="7">
    <location>
        <begin position="95"/>
        <end position="120"/>
    </location>
</feature>
<reference evidence="8 9" key="1">
    <citation type="submission" date="2016-04" db="EMBL/GenBank/DDBJ databases">
        <title>Complete genome sequence of natural rubber-degrading, novel Gram-negative bacterium, Rhizobacter gummiphilus strain NS21.</title>
        <authorList>
            <person name="Tabata M."/>
            <person name="Kasai D."/>
            <person name="Fukuda M."/>
        </authorList>
    </citation>
    <scope>NUCLEOTIDE SEQUENCE [LARGE SCALE GENOMIC DNA]</scope>
    <source>
        <strain evidence="8 9">NS21</strain>
    </source>
</reference>
<keyword evidence="5 7" id="KW-1133">Transmembrane helix</keyword>
<evidence type="ECO:0000313" key="8">
    <source>
        <dbReference type="EMBL" id="ARN18735.1"/>
    </source>
</evidence>
<dbReference type="InterPro" id="IPR035906">
    <property type="entry name" value="MetI-like_sf"/>
</dbReference>
<dbReference type="SUPFAM" id="SSF161098">
    <property type="entry name" value="MetI-like"/>
    <property type="match status" value="1"/>
</dbReference>
<dbReference type="KEGG" id="rgu:A4W93_01705"/>
<evidence type="ECO:0000313" key="9">
    <source>
        <dbReference type="Proteomes" id="UP000193427"/>
    </source>
</evidence>
<dbReference type="PANTHER" id="PTHR30151">
    <property type="entry name" value="ALKANE SULFONATE ABC TRANSPORTER-RELATED, MEMBRANE SUBUNIT"/>
    <property type="match status" value="1"/>
</dbReference>
<feature type="transmembrane region" description="Helical" evidence="7">
    <location>
        <begin position="62"/>
        <end position="88"/>
    </location>
</feature>
<dbReference type="Gene3D" id="1.10.3720.10">
    <property type="entry name" value="MetI-like"/>
    <property type="match status" value="1"/>
</dbReference>
<feature type="transmembrane region" description="Helical" evidence="7">
    <location>
        <begin position="222"/>
        <end position="242"/>
    </location>
</feature>
<protein>
    <submittedName>
        <fullName evidence="8">Uncharacterized protein</fullName>
    </submittedName>
</protein>
<dbReference type="AlphaFoldDB" id="A0A1W6L367"/>
<dbReference type="PROSITE" id="PS50928">
    <property type="entry name" value="ABC_TM1"/>
    <property type="match status" value="1"/>
</dbReference>
<evidence type="ECO:0000256" key="3">
    <source>
        <dbReference type="ARBA" id="ARBA00022475"/>
    </source>
</evidence>
<keyword evidence="2 7" id="KW-0813">Transport</keyword>
<dbReference type="Proteomes" id="UP000193427">
    <property type="component" value="Chromosome"/>
</dbReference>
<feature type="transmembrane region" description="Helical" evidence="7">
    <location>
        <begin position="175"/>
        <end position="196"/>
    </location>
</feature>